<evidence type="ECO:0000259" key="5">
    <source>
        <dbReference type="PROSITE" id="PS50076"/>
    </source>
</evidence>
<gene>
    <name evidence="8" type="ORF">HDU87_007126</name>
</gene>
<keyword evidence="4" id="KW-0472">Membrane</keyword>
<feature type="domain" description="Fibronectin type-III" evidence="7">
    <location>
        <begin position="336"/>
        <end position="434"/>
    </location>
</feature>
<feature type="domain" description="SAM" evidence="6">
    <location>
        <begin position="1032"/>
        <end position="1096"/>
    </location>
</feature>
<feature type="region of interest" description="Disordered" evidence="3">
    <location>
        <begin position="742"/>
        <end position="932"/>
    </location>
</feature>
<dbReference type="Pfam" id="PF04564">
    <property type="entry name" value="U-box"/>
    <property type="match status" value="1"/>
</dbReference>
<feature type="compositionally biased region" description="Basic residues" evidence="3">
    <location>
        <begin position="878"/>
        <end position="888"/>
    </location>
</feature>
<sequence length="1933" mass="211483">MSDSTPQSPAKAIDPPARPDLPRKSTGPLPHFFQVLNLENDDNARHLVAVFQEQIGLAEEIVKSREDLTEAEEALGKVEQARKEFAQERKRDEKKLDEKTRQALKKEKKNAERAARKRGFPISGGLTVTSTNVLTFVEAQASLAQVSGPKDICRVVEIIKNEGTLVSDTGRYFHTGPIRNETTFQLLCGLAFREVADAREKVSALEKRSKDLDSMADKGHLALMDSVRKRYKVLAVRMHPDKLPRTPTDEDYQRFRELQTAHQVLSDTELRRRYIQMMDHNAFLATLPKQSKDADQEGHRPVIKRDNQSSVPQATRTVNPNDHRRLTGGFPHQCTMPRIMDTIVSDLKRGHSRVLLGWTCASAEELQISRYELHMKERSISPDAGDWARIYLGWSTEWWTEVLPPGHYSFRVRAENNLGLGEWSTFLDHYVEDIQATRQLRREEYEKNKEERRAKVVSRLRKQISHILNLRGNVPTTEKLSKLRKLLDQARRSRMDEIISETEEIVLEMEARVLKHEEQHLWKSKLNELVKAVLKEDGDGRVPRDGSNAVDGEHADGDDFDLSDDDCDYGGSSVANSSPVRNSTWKHAIKSENDEASLPSPSAHSSSTDFQDFLSSLPSMYPPDTQYILPPTIRNQIVQTVQSVIRNRPVLTVASVVPETNDPADIVLSVPQDVVYKRIIAICEAAMTQKDYLGNQAGFREIDAAIRLLPREMEDADKLTDKKRAQIGVFLDERARAMKARAEADRIVRERPSASSEPADGDAEPIENLDEAAAAGEAPVSARAGRGKPSEEPPPPYTPRDSDEAGGGGDNDDEERDNNFEFVGTPRLRRRGTRGGTRRRKNSDAAPGIVASLAGPVSGSNSNSSVVSPQYPALSPRPSRRGGTRARAKKDALNVAPAAADRHDASVYQTPTVTAGSSPNARSGGPVVRGGREPRAIEKLKDKQLDDPPPKHVPASPESAVDAQLVQLLTALGLEQHVETFGDHEVAYSDLRHLREWDLVQLGIAKVGPRKRLMHLIGEMESRKGGAALLQRDSASAADWLRKLGLGIYADAFDKEDVTFDDLKTLTEEDLVNTFGIDKIGHLARIISAVEDVKSMDASAKVPEKSVDSPTKSTIPLASPAKPPSSATGSTALTQPEPASAGVTDAPRPDTSNAAFKSPPESKSSVNRGVGIPYPAPGRIGDSQAAAYHGAAAAIAADTYGGQRPQYQSNAWTEAVTTEGLDTSPPKRNRWPEHVPTDMTGYEAYTFPGAPFGNFQTGTVRPTGNAPPAMLGASTAFDNSSAEAMGASYGHHRSGSYGRSQQMQQYSLYEHQQQQQQAFLQHPHNLQPGSAGMTTGMSAHTLQAAVPPAFACALTKRIMTCPVYGPDGYWYEYSALRSRLLNDNTWRSPVTMAYYPVEVWHRALNSPDLSLKNAIDAWVLRTRRRSSVGALNAARDIWTSSTGESGSAVSATHNGNAGTSHYAVAAASNGALAEAAASAAIASQTLTNGIPTSSSSSTAGLVTTALKTGDATHPPAVSQGLKVTMGLSGWTADVPGGASIWRWMPAPRNPVHTIGAIPFPSAAPQPTKLVDVPPLPALYIFLTIVHATLYFDPNIMSTTGGSFPSINIAAPVALSIVMLAAFGVTVRNLRTFKIYGLGWVIAYTVLRTVAFLMRIGVAQHSEASLDDVNQKITLLIVDSVFYTAGYFFLFNCVLSLTIRFLGPLATRPQPGTRASTEARILRYCHLAIMAASGLSIYGGIKQASLPHTSAPTQDDLDVLAKSKTYRQIGVYLMLAVVVAVFGLLVAKLIEKDAAKTTTRRPAVYLLVTLLFLGARAALSLYFVANPDKMVDEKVLYGLAIAPELPALILLCIPHCLEWFVYSPEAQAALGAYSWLPGRIKNRLDRYNPNWNAPQRPSADMGYQMDNQQPVYKPYPPPPQPQQQYQQGSANTVY</sequence>
<feature type="region of interest" description="Disordered" evidence="3">
    <location>
        <begin position="1"/>
        <end position="30"/>
    </location>
</feature>
<dbReference type="Gene3D" id="2.60.40.10">
    <property type="entry name" value="Immunoglobulins"/>
    <property type="match status" value="1"/>
</dbReference>
<protein>
    <recommendedName>
        <fullName evidence="10">J domain-containing protein</fullName>
    </recommendedName>
</protein>
<dbReference type="InterPro" id="IPR018253">
    <property type="entry name" value="DnaJ_domain_CS"/>
</dbReference>
<dbReference type="PROSITE" id="PS50105">
    <property type="entry name" value="SAM_DOMAIN"/>
    <property type="match status" value="2"/>
</dbReference>
<feature type="region of interest" description="Disordered" evidence="3">
    <location>
        <begin position="1888"/>
        <end position="1933"/>
    </location>
</feature>
<name>A0AAD5XMZ4_9FUNG</name>
<feature type="transmembrane region" description="Helical" evidence="4">
    <location>
        <begin position="1679"/>
        <end position="1702"/>
    </location>
</feature>
<dbReference type="Pfam" id="PF00226">
    <property type="entry name" value="DnaJ"/>
    <property type="match status" value="1"/>
</dbReference>
<feature type="compositionally biased region" description="Polar residues" evidence="3">
    <location>
        <begin position="907"/>
        <end position="921"/>
    </location>
</feature>
<feature type="transmembrane region" description="Helical" evidence="4">
    <location>
        <begin position="1637"/>
        <end position="1659"/>
    </location>
</feature>
<evidence type="ECO:0000256" key="3">
    <source>
        <dbReference type="SAM" id="MobiDB-lite"/>
    </source>
</evidence>
<evidence type="ECO:0000259" key="7">
    <source>
        <dbReference type="PROSITE" id="PS50853"/>
    </source>
</evidence>
<dbReference type="Proteomes" id="UP001212152">
    <property type="component" value="Unassembled WGS sequence"/>
</dbReference>
<keyword evidence="9" id="KW-1185">Reference proteome</keyword>
<dbReference type="SMART" id="SM00454">
    <property type="entry name" value="SAM"/>
    <property type="match status" value="2"/>
</dbReference>
<dbReference type="PANTHER" id="PTHR24174">
    <property type="entry name" value="ANKYRIN REPEAT AND STERILE ALPHA MOTIF DOMAIN-CONTAINING PROTEIN 1"/>
    <property type="match status" value="1"/>
</dbReference>
<keyword evidence="2" id="KW-0040">ANK repeat</keyword>
<dbReference type="InterPro" id="IPR013783">
    <property type="entry name" value="Ig-like_fold"/>
</dbReference>
<feature type="compositionally biased region" description="Basic and acidic residues" evidence="3">
    <location>
        <begin position="86"/>
        <end position="114"/>
    </location>
</feature>
<dbReference type="InterPro" id="IPR001623">
    <property type="entry name" value="DnaJ_domain"/>
</dbReference>
<evidence type="ECO:0000256" key="4">
    <source>
        <dbReference type="SAM" id="Phobius"/>
    </source>
</evidence>
<dbReference type="SUPFAM" id="SSF47769">
    <property type="entry name" value="SAM/Pointed domain"/>
    <property type="match status" value="2"/>
</dbReference>
<evidence type="ECO:0008006" key="10">
    <source>
        <dbReference type="Google" id="ProtNLM"/>
    </source>
</evidence>
<dbReference type="Gene3D" id="3.30.40.10">
    <property type="entry name" value="Zinc/RING finger domain, C3HC4 (zinc finger)"/>
    <property type="match status" value="1"/>
</dbReference>
<feature type="region of interest" description="Disordered" evidence="3">
    <location>
        <begin position="86"/>
        <end position="116"/>
    </location>
</feature>
<proteinExistence type="predicted"/>
<accession>A0AAD5XMZ4</accession>
<dbReference type="CDD" id="cd00063">
    <property type="entry name" value="FN3"/>
    <property type="match status" value="1"/>
</dbReference>
<feature type="compositionally biased region" description="Acidic residues" evidence="3">
    <location>
        <begin position="558"/>
        <end position="568"/>
    </location>
</feature>
<evidence type="ECO:0000313" key="9">
    <source>
        <dbReference type="Proteomes" id="UP001212152"/>
    </source>
</evidence>
<feature type="compositionally biased region" description="Low complexity" evidence="3">
    <location>
        <begin position="772"/>
        <end position="784"/>
    </location>
</feature>
<dbReference type="CDD" id="cd16453">
    <property type="entry name" value="RING-Ubox"/>
    <property type="match status" value="1"/>
</dbReference>
<dbReference type="InterPro" id="IPR001660">
    <property type="entry name" value="SAM"/>
</dbReference>
<dbReference type="CDD" id="cd09487">
    <property type="entry name" value="SAM_superfamily"/>
    <property type="match status" value="2"/>
</dbReference>
<feature type="compositionally biased region" description="Basic and acidic residues" evidence="3">
    <location>
        <begin position="290"/>
        <end position="307"/>
    </location>
</feature>
<feature type="domain" description="J" evidence="5">
    <location>
        <begin position="208"/>
        <end position="278"/>
    </location>
</feature>
<feature type="compositionally biased region" description="Polar residues" evidence="3">
    <location>
        <begin position="308"/>
        <end position="320"/>
    </location>
</feature>
<dbReference type="CDD" id="cd06257">
    <property type="entry name" value="DnaJ"/>
    <property type="match status" value="1"/>
</dbReference>
<dbReference type="GO" id="GO:0004842">
    <property type="term" value="F:ubiquitin-protein transferase activity"/>
    <property type="evidence" value="ECO:0007669"/>
    <property type="project" value="InterPro"/>
</dbReference>
<dbReference type="InterPro" id="IPR013083">
    <property type="entry name" value="Znf_RING/FYVE/PHD"/>
</dbReference>
<organism evidence="8 9">
    <name type="scientific">Geranomyces variabilis</name>
    <dbReference type="NCBI Taxonomy" id="109894"/>
    <lineage>
        <taxon>Eukaryota</taxon>
        <taxon>Fungi</taxon>
        <taxon>Fungi incertae sedis</taxon>
        <taxon>Chytridiomycota</taxon>
        <taxon>Chytridiomycota incertae sedis</taxon>
        <taxon>Chytridiomycetes</taxon>
        <taxon>Spizellomycetales</taxon>
        <taxon>Powellomycetaceae</taxon>
        <taxon>Geranomyces</taxon>
    </lineage>
</organism>
<keyword evidence="4" id="KW-0812">Transmembrane</keyword>
<evidence type="ECO:0000256" key="1">
    <source>
        <dbReference type="ARBA" id="ARBA00022737"/>
    </source>
</evidence>
<dbReference type="PANTHER" id="PTHR24174:SF16">
    <property type="entry name" value="CASKIN-2"/>
    <property type="match status" value="1"/>
</dbReference>
<feature type="region of interest" description="Disordered" evidence="3">
    <location>
        <begin position="1098"/>
        <end position="1177"/>
    </location>
</feature>
<keyword evidence="1" id="KW-0677">Repeat</keyword>
<dbReference type="SUPFAM" id="SSF46565">
    <property type="entry name" value="Chaperone J-domain"/>
    <property type="match status" value="1"/>
</dbReference>
<feature type="compositionally biased region" description="Low complexity" evidence="3">
    <location>
        <begin position="1116"/>
        <end position="1132"/>
    </location>
</feature>
<dbReference type="InterPro" id="IPR033635">
    <property type="entry name" value="ANKS1/Caskin"/>
</dbReference>
<comment type="caution">
    <text evidence="8">The sequence shown here is derived from an EMBL/GenBank/DDBJ whole genome shotgun (WGS) entry which is preliminary data.</text>
</comment>
<evidence type="ECO:0000313" key="8">
    <source>
        <dbReference type="EMBL" id="KAJ3174534.1"/>
    </source>
</evidence>
<feature type="region of interest" description="Disordered" evidence="3">
    <location>
        <begin position="288"/>
        <end position="331"/>
    </location>
</feature>
<feature type="transmembrane region" description="Helical" evidence="4">
    <location>
        <begin position="1801"/>
        <end position="1822"/>
    </location>
</feature>
<dbReference type="EMBL" id="JADGJQ010000064">
    <property type="protein sequence ID" value="KAJ3174534.1"/>
    <property type="molecule type" value="Genomic_DNA"/>
</dbReference>
<dbReference type="Gene3D" id="1.10.287.110">
    <property type="entry name" value="DnaJ domain"/>
    <property type="match status" value="1"/>
</dbReference>
<feature type="transmembrane region" description="Helical" evidence="4">
    <location>
        <begin position="1606"/>
        <end position="1625"/>
    </location>
</feature>
<dbReference type="Gene3D" id="1.10.150.50">
    <property type="entry name" value="Transcription Factor, Ets-1"/>
    <property type="match status" value="2"/>
</dbReference>
<dbReference type="PROSITE" id="PS00636">
    <property type="entry name" value="DNAJ_1"/>
    <property type="match status" value="1"/>
</dbReference>
<dbReference type="SUPFAM" id="SSF49265">
    <property type="entry name" value="Fibronectin type III"/>
    <property type="match status" value="1"/>
</dbReference>
<feature type="region of interest" description="Disordered" evidence="3">
    <location>
        <begin position="538"/>
        <end position="582"/>
    </location>
</feature>
<feature type="compositionally biased region" description="Polar residues" evidence="3">
    <location>
        <begin position="1150"/>
        <end position="1167"/>
    </location>
</feature>
<reference evidence="8" key="1">
    <citation type="submission" date="2020-05" db="EMBL/GenBank/DDBJ databases">
        <title>Phylogenomic resolution of chytrid fungi.</title>
        <authorList>
            <person name="Stajich J.E."/>
            <person name="Amses K."/>
            <person name="Simmons R."/>
            <person name="Seto K."/>
            <person name="Myers J."/>
            <person name="Bonds A."/>
            <person name="Quandt C.A."/>
            <person name="Barry K."/>
            <person name="Liu P."/>
            <person name="Grigoriev I."/>
            <person name="Longcore J.E."/>
            <person name="James T.Y."/>
        </authorList>
    </citation>
    <scope>NUCLEOTIDE SEQUENCE</scope>
    <source>
        <strain evidence="8">JEL0379</strain>
    </source>
</reference>
<dbReference type="GO" id="GO:0016567">
    <property type="term" value="P:protein ubiquitination"/>
    <property type="evidence" value="ECO:0007669"/>
    <property type="project" value="InterPro"/>
</dbReference>
<feature type="domain" description="SAM" evidence="6">
    <location>
        <begin position="969"/>
        <end position="1023"/>
    </location>
</feature>
<dbReference type="PROSITE" id="PS50853">
    <property type="entry name" value="FN3"/>
    <property type="match status" value="1"/>
</dbReference>
<dbReference type="Pfam" id="PF00536">
    <property type="entry name" value="SAM_1"/>
    <property type="match status" value="2"/>
</dbReference>
<feature type="compositionally biased region" description="Low complexity" evidence="3">
    <location>
        <begin position="855"/>
        <end position="869"/>
    </location>
</feature>
<dbReference type="InterPro" id="IPR036116">
    <property type="entry name" value="FN3_sf"/>
</dbReference>
<dbReference type="SUPFAM" id="SSF57850">
    <property type="entry name" value="RING/U-box"/>
    <property type="match status" value="1"/>
</dbReference>
<dbReference type="PROSITE" id="PS50076">
    <property type="entry name" value="DNAJ_2"/>
    <property type="match status" value="1"/>
</dbReference>
<dbReference type="InterPro" id="IPR003961">
    <property type="entry name" value="FN3_dom"/>
</dbReference>
<feature type="transmembrane region" description="Helical" evidence="4">
    <location>
        <begin position="1834"/>
        <end position="1852"/>
    </location>
</feature>
<feature type="transmembrane region" description="Helical" evidence="4">
    <location>
        <begin position="1723"/>
        <end position="1740"/>
    </location>
</feature>
<evidence type="ECO:0000256" key="2">
    <source>
        <dbReference type="ARBA" id="ARBA00023043"/>
    </source>
</evidence>
<evidence type="ECO:0000259" key="6">
    <source>
        <dbReference type="PROSITE" id="PS50105"/>
    </source>
</evidence>
<keyword evidence="4" id="KW-1133">Transmembrane helix</keyword>
<dbReference type="InterPro" id="IPR036869">
    <property type="entry name" value="J_dom_sf"/>
</dbReference>
<dbReference type="InterPro" id="IPR003613">
    <property type="entry name" value="Ubox_domain"/>
</dbReference>
<feature type="transmembrane region" description="Helical" evidence="4">
    <location>
        <begin position="1768"/>
        <end position="1789"/>
    </location>
</feature>
<dbReference type="InterPro" id="IPR013761">
    <property type="entry name" value="SAM/pointed_sf"/>
</dbReference>
<feature type="compositionally biased region" description="Basic residues" evidence="3">
    <location>
        <begin position="827"/>
        <end position="841"/>
    </location>
</feature>
<feature type="compositionally biased region" description="Basic and acidic residues" evidence="3">
    <location>
        <begin position="742"/>
        <end position="752"/>
    </location>
</feature>
<feature type="compositionally biased region" description="Acidic residues" evidence="3">
    <location>
        <begin position="759"/>
        <end position="770"/>
    </location>
</feature>